<feature type="transmembrane region" description="Helical" evidence="1">
    <location>
        <begin position="542"/>
        <end position="561"/>
    </location>
</feature>
<organism evidence="2 3">
    <name type="scientific">Agrilactobacillus composti DSM 18527 = JCM 14202</name>
    <dbReference type="NCBI Taxonomy" id="1423734"/>
    <lineage>
        <taxon>Bacteria</taxon>
        <taxon>Bacillati</taxon>
        <taxon>Bacillota</taxon>
        <taxon>Bacilli</taxon>
        <taxon>Lactobacillales</taxon>
        <taxon>Lactobacillaceae</taxon>
        <taxon>Agrilactobacillus</taxon>
    </lineage>
</organism>
<dbReference type="RefSeq" id="WP_057002857.1">
    <property type="nucleotide sequence ID" value="NZ_AZGA01000077.1"/>
</dbReference>
<feature type="transmembrane region" description="Helical" evidence="1">
    <location>
        <begin position="191"/>
        <end position="212"/>
    </location>
</feature>
<dbReference type="EMBL" id="AZGA01000077">
    <property type="protein sequence ID" value="KRM31586.1"/>
    <property type="molecule type" value="Genomic_DNA"/>
</dbReference>
<proteinExistence type="predicted"/>
<evidence type="ECO:0000313" key="2">
    <source>
        <dbReference type="EMBL" id="KRM31586.1"/>
    </source>
</evidence>
<keyword evidence="3" id="KW-1185">Reference proteome</keyword>
<reference evidence="2 3" key="1">
    <citation type="journal article" date="2015" name="Genome Announc.">
        <title>Expanding the biotechnology potential of lactobacilli through comparative genomics of 213 strains and associated genera.</title>
        <authorList>
            <person name="Sun Z."/>
            <person name="Harris H.M."/>
            <person name="McCann A."/>
            <person name="Guo C."/>
            <person name="Argimon S."/>
            <person name="Zhang W."/>
            <person name="Yang X."/>
            <person name="Jeffery I.B."/>
            <person name="Cooney J.C."/>
            <person name="Kagawa T.F."/>
            <person name="Liu W."/>
            <person name="Song Y."/>
            <person name="Salvetti E."/>
            <person name="Wrobel A."/>
            <person name="Rasinkangas P."/>
            <person name="Parkhill J."/>
            <person name="Rea M.C."/>
            <person name="O'Sullivan O."/>
            <person name="Ritari J."/>
            <person name="Douillard F.P."/>
            <person name="Paul Ross R."/>
            <person name="Yang R."/>
            <person name="Briner A.E."/>
            <person name="Felis G.E."/>
            <person name="de Vos W.M."/>
            <person name="Barrangou R."/>
            <person name="Klaenhammer T.R."/>
            <person name="Caufield P.W."/>
            <person name="Cui Y."/>
            <person name="Zhang H."/>
            <person name="O'Toole P.W."/>
        </authorList>
    </citation>
    <scope>NUCLEOTIDE SEQUENCE [LARGE SCALE GENOMIC DNA]</scope>
    <source>
        <strain evidence="2 3">DSM 18527</strain>
    </source>
</reference>
<gene>
    <name evidence="2" type="ORF">FC83_GL000647</name>
</gene>
<protein>
    <submittedName>
        <fullName evidence="2">Uncharacterized protein</fullName>
    </submittedName>
</protein>
<accession>A0A0R1XMZ7</accession>
<sequence length="612" mass="68578">MNILVWLRYKWLSDRRMTWYHFKVGGVTPKSGLLRFYKLGLRFIGLLLSVGFGLGIVFLCRRIIGLTTDLSWIAYITLQYIIYGPIVDSMLALNAVSKAELPLLKSILGVRPAHLSLIELVYYAEYTFNLSALSDTVMLLSCAIALKTSLWSALLIAIISQPLRFALIFLFMGIRKASSFTQNLKTKHKPLVWLLSGLLVLAFILLSLRLTIASGNLPAIQSFNLNSLGTHLINNLKTIDFTSLSLYSWYPGTMVIQIALHADFLALLKLILTIVFLSALGYILAILNARQEQQHVATEITPLLTDGVLLQQYRHKLGLTYTYLKTLFLNPKFTRGKTFIEILVFTILLLAIVTRFSDQVSRQALLFIGFFALLFSNRASFKLDSPLVFSLAELQAFSNIPLKTLLGHKVLAAWLAHYLEIAAVLMLSCFCLNNGQAFLTLWLWVLLLLVGKTCLIPWGSSCLVGLSTSNQPNNKVTAKSTIYLHRLSTTAPLFLVLLVLYNPRSLSTLTFLGTMVSYLVLTDVMIALILRLSQLPIIQNHSLRLLGMIIITGSIFALPLVGLFAHFYSGAIVLMFGLVWFRLLWLCFNLNRRNPLSPALLRQRQLVGGKSA</sequence>
<name>A0A0R1XMZ7_9LACO</name>
<comment type="caution">
    <text evidence="2">The sequence shown here is derived from an EMBL/GenBank/DDBJ whole genome shotgun (WGS) entry which is preliminary data.</text>
</comment>
<feature type="transmembrane region" description="Helical" evidence="1">
    <location>
        <begin position="441"/>
        <end position="466"/>
    </location>
</feature>
<feature type="transmembrane region" description="Helical" evidence="1">
    <location>
        <begin position="72"/>
        <end position="96"/>
    </location>
</feature>
<feature type="transmembrane region" description="Helical" evidence="1">
    <location>
        <begin position="509"/>
        <end position="530"/>
    </location>
</feature>
<evidence type="ECO:0000313" key="3">
    <source>
        <dbReference type="Proteomes" id="UP000051236"/>
    </source>
</evidence>
<dbReference type="Proteomes" id="UP000051236">
    <property type="component" value="Unassembled WGS sequence"/>
</dbReference>
<feature type="transmembrane region" description="Helical" evidence="1">
    <location>
        <begin position="39"/>
        <end position="60"/>
    </location>
</feature>
<feature type="transmembrane region" description="Helical" evidence="1">
    <location>
        <begin position="338"/>
        <end position="357"/>
    </location>
</feature>
<dbReference type="STRING" id="1423734.FC83_GL000647"/>
<dbReference type="AlphaFoldDB" id="A0A0R1XMZ7"/>
<feature type="transmembrane region" description="Helical" evidence="1">
    <location>
        <begin position="150"/>
        <end position="171"/>
    </location>
</feature>
<dbReference type="PATRIC" id="fig|1423734.3.peg.653"/>
<evidence type="ECO:0000256" key="1">
    <source>
        <dbReference type="SAM" id="Phobius"/>
    </source>
</evidence>
<feature type="transmembrane region" description="Helical" evidence="1">
    <location>
        <begin position="567"/>
        <end position="588"/>
    </location>
</feature>
<keyword evidence="1" id="KW-0472">Membrane</keyword>
<feature type="transmembrane region" description="Helical" evidence="1">
    <location>
        <begin position="411"/>
        <end position="435"/>
    </location>
</feature>
<feature type="transmembrane region" description="Helical" evidence="1">
    <location>
        <begin position="264"/>
        <end position="287"/>
    </location>
</feature>
<feature type="transmembrane region" description="Helical" evidence="1">
    <location>
        <begin position="363"/>
        <end position="381"/>
    </location>
</feature>
<keyword evidence="1" id="KW-1133">Transmembrane helix</keyword>
<keyword evidence="1" id="KW-0812">Transmembrane</keyword>